<organism evidence="1 2">
    <name type="scientific">Arctium lappa</name>
    <name type="common">Greater burdock</name>
    <name type="synonym">Lappa major</name>
    <dbReference type="NCBI Taxonomy" id="4217"/>
    <lineage>
        <taxon>Eukaryota</taxon>
        <taxon>Viridiplantae</taxon>
        <taxon>Streptophyta</taxon>
        <taxon>Embryophyta</taxon>
        <taxon>Tracheophyta</taxon>
        <taxon>Spermatophyta</taxon>
        <taxon>Magnoliopsida</taxon>
        <taxon>eudicotyledons</taxon>
        <taxon>Gunneridae</taxon>
        <taxon>Pentapetalae</taxon>
        <taxon>asterids</taxon>
        <taxon>campanulids</taxon>
        <taxon>Asterales</taxon>
        <taxon>Asteraceae</taxon>
        <taxon>Carduoideae</taxon>
        <taxon>Cardueae</taxon>
        <taxon>Arctiinae</taxon>
        <taxon>Arctium</taxon>
    </lineage>
</organism>
<dbReference type="Proteomes" id="UP001055879">
    <property type="component" value="Linkage Group LG06"/>
</dbReference>
<reference evidence="2" key="1">
    <citation type="journal article" date="2022" name="Mol. Ecol. Resour.">
        <title>The genomes of chicory, endive, great burdock and yacon provide insights into Asteraceae palaeo-polyploidization history and plant inulin production.</title>
        <authorList>
            <person name="Fan W."/>
            <person name="Wang S."/>
            <person name="Wang H."/>
            <person name="Wang A."/>
            <person name="Jiang F."/>
            <person name="Liu H."/>
            <person name="Zhao H."/>
            <person name="Xu D."/>
            <person name="Zhang Y."/>
        </authorList>
    </citation>
    <scope>NUCLEOTIDE SEQUENCE [LARGE SCALE GENOMIC DNA]</scope>
    <source>
        <strain evidence="2">cv. Niubang</strain>
    </source>
</reference>
<comment type="caution">
    <text evidence="1">The sequence shown here is derived from an EMBL/GenBank/DDBJ whole genome shotgun (WGS) entry which is preliminary data.</text>
</comment>
<keyword evidence="2" id="KW-1185">Reference proteome</keyword>
<name>A0ACB9BCP0_ARCLA</name>
<sequence length="69" mass="7945">MKLRNSLGCAYRLFSGIYVKSDIHGQKVNVGKNCLKLISKFAFQFHSVIEDRLMFQGIRSSDTRSFEDL</sequence>
<evidence type="ECO:0000313" key="2">
    <source>
        <dbReference type="Proteomes" id="UP001055879"/>
    </source>
</evidence>
<protein>
    <submittedName>
        <fullName evidence="1">Uncharacterized protein</fullName>
    </submittedName>
</protein>
<dbReference type="EMBL" id="CM042052">
    <property type="protein sequence ID" value="KAI3719715.1"/>
    <property type="molecule type" value="Genomic_DNA"/>
</dbReference>
<evidence type="ECO:0000313" key="1">
    <source>
        <dbReference type="EMBL" id="KAI3719715.1"/>
    </source>
</evidence>
<gene>
    <name evidence="1" type="ORF">L6452_20617</name>
</gene>
<reference evidence="1 2" key="2">
    <citation type="journal article" date="2022" name="Mol. Ecol. Resour.">
        <title>The genomes of chicory, endive, great burdock and yacon provide insights into Asteraceae paleo-polyploidization history and plant inulin production.</title>
        <authorList>
            <person name="Fan W."/>
            <person name="Wang S."/>
            <person name="Wang H."/>
            <person name="Wang A."/>
            <person name="Jiang F."/>
            <person name="Liu H."/>
            <person name="Zhao H."/>
            <person name="Xu D."/>
            <person name="Zhang Y."/>
        </authorList>
    </citation>
    <scope>NUCLEOTIDE SEQUENCE [LARGE SCALE GENOMIC DNA]</scope>
    <source>
        <strain evidence="2">cv. Niubang</strain>
    </source>
</reference>
<proteinExistence type="predicted"/>
<accession>A0ACB9BCP0</accession>